<proteinExistence type="inferred from homology"/>
<keyword evidence="3 6" id="KW-0349">Heme</keyword>
<dbReference type="InterPro" id="IPR036396">
    <property type="entry name" value="Cyt_P450_sf"/>
</dbReference>
<organism evidence="8 9">
    <name type="scientific">Fusarium austroafricanum</name>
    <dbReference type="NCBI Taxonomy" id="2364996"/>
    <lineage>
        <taxon>Eukaryota</taxon>
        <taxon>Fungi</taxon>
        <taxon>Dikarya</taxon>
        <taxon>Ascomycota</taxon>
        <taxon>Pezizomycotina</taxon>
        <taxon>Sordariomycetes</taxon>
        <taxon>Hypocreomycetidae</taxon>
        <taxon>Hypocreales</taxon>
        <taxon>Nectriaceae</taxon>
        <taxon>Fusarium</taxon>
        <taxon>Fusarium concolor species complex</taxon>
    </lineage>
</organism>
<evidence type="ECO:0000256" key="1">
    <source>
        <dbReference type="ARBA" id="ARBA00001971"/>
    </source>
</evidence>
<dbReference type="InterPro" id="IPR050121">
    <property type="entry name" value="Cytochrome_P450_monoxygenase"/>
</dbReference>
<evidence type="ECO:0000313" key="8">
    <source>
        <dbReference type="EMBL" id="KAF4446139.1"/>
    </source>
</evidence>
<dbReference type="Pfam" id="PF00067">
    <property type="entry name" value="p450"/>
    <property type="match status" value="1"/>
</dbReference>
<dbReference type="GO" id="GO:0004497">
    <property type="term" value="F:monooxygenase activity"/>
    <property type="evidence" value="ECO:0007669"/>
    <property type="project" value="UniProtKB-KW"/>
</dbReference>
<comment type="cofactor">
    <cofactor evidence="1 6">
        <name>heme</name>
        <dbReference type="ChEBI" id="CHEBI:30413"/>
    </cofactor>
</comment>
<feature type="binding site" description="axial binding residue" evidence="6">
    <location>
        <position position="385"/>
    </location>
    <ligand>
        <name>heme</name>
        <dbReference type="ChEBI" id="CHEBI:30413"/>
    </ligand>
    <ligandPart>
        <name>Fe</name>
        <dbReference type="ChEBI" id="CHEBI:18248"/>
    </ligandPart>
</feature>
<keyword evidence="7" id="KW-0560">Oxidoreductase</keyword>
<dbReference type="GO" id="GO:0005506">
    <property type="term" value="F:iron ion binding"/>
    <property type="evidence" value="ECO:0007669"/>
    <property type="project" value="InterPro"/>
</dbReference>
<dbReference type="EMBL" id="JAADJG010000473">
    <property type="protein sequence ID" value="KAF4446139.1"/>
    <property type="molecule type" value="Genomic_DNA"/>
</dbReference>
<dbReference type="Gene3D" id="1.10.630.10">
    <property type="entry name" value="Cytochrome P450"/>
    <property type="match status" value="1"/>
</dbReference>
<evidence type="ECO:0000256" key="6">
    <source>
        <dbReference type="PIRSR" id="PIRSR602401-1"/>
    </source>
</evidence>
<reference evidence="8" key="1">
    <citation type="submission" date="2020-01" db="EMBL/GenBank/DDBJ databases">
        <title>Identification and distribution of gene clusters putatively required for synthesis of sphingolipid metabolism inhibitors in phylogenetically diverse species of the filamentous fungus Fusarium.</title>
        <authorList>
            <person name="Kim H.-S."/>
            <person name="Busman M."/>
            <person name="Brown D.W."/>
            <person name="Divon H."/>
            <person name="Uhlig S."/>
            <person name="Proctor R.H."/>
        </authorList>
    </citation>
    <scope>NUCLEOTIDE SEQUENCE</scope>
    <source>
        <strain evidence="8">NRRL 53441</strain>
    </source>
</reference>
<keyword evidence="7 8" id="KW-0503">Monooxygenase</keyword>
<evidence type="ECO:0000256" key="7">
    <source>
        <dbReference type="RuleBase" id="RU000461"/>
    </source>
</evidence>
<sequence length="440" mass="50182">MFATGSSKPHSLRKRMISNVYSKSYIQSSQASKSQIAEVLFNRFLPALYGSPDRLKGQPSPDHAEVEVFSLFLATAMDLITAYIFGLSNATNFIADESYRRVWQDMYLARANYPFWTQEVSGLTAFCKKWAPWFQLYPEWVDISNKELANWNWGLCERVRKSTQEIKNLSSYQEVKDVEEPVVYNALCSGIDREFKGSGENSLLYSTSILQHDRAIASELMDHSLAGQETAGIVLTYATWHISKSPSLQRQLHDEIKSLKPSLKFDPKATSGTPAFPDPKKVDSLQLLHAVVIETLRLHAPIPGPQPRQTPRDGCTIGGHYIPSGVRIASLAYTLHRDKDIFPQPEEWKPERWLRQKDEYSDGNELRYRDMQRQFWAFGSGGRMCIGSNFAMNEMKFIIAVIYVNFQTTIVDDDGINQEDAYTARPVGERLVIRFTHLKD</sequence>
<evidence type="ECO:0000256" key="3">
    <source>
        <dbReference type="ARBA" id="ARBA00022617"/>
    </source>
</evidence>
<accession>A0A8H4KBX1</accession>
<dbReference type="GO" id="GO:0020037">
    <property type="term" value="F:heme binding"/>
    <property type="evidence" value="ECO:0007669"/>
    <property type="project" value="InterPro"/>
</dbReference>
<keyword evidence="5 6" id="KW-0408">Iron</keyword>
<dbReference type="PANTHER" id="PTHR24305:SF166">
    <property type="entry name" value="CYTOCHROME P450 12A4, MITOCHONDRIAL-RELATED"/>
    <property type="match status" value="1"/>
</dbReference>
<comment type="similarity">
    <text evidence="2 7">Belongs to the cytochrome P450 family.</text>
</comment>
<dbReference type="PANTHER" id="PTHR24305">
    <property type="entry name" value="CYTOCHROME P450"/>
    <property type="match status" value="1"/>
</dbReference>
<dbReference type="AlphaFoldDB" id="A0A8H4KBX1"/>
<dbReference type="GO" id="GO:0016705">
    <property type="term" value="F:oxidoreductase activity, acting on paired donors, with incorporation or reduction of molecular oxygen"/>
    <property type="evidence" value="ECO:0007669"/>
    <property type="project" value="InterPro"/>
</dbReference>
<comment type="caution">
    <text evidence="8">The sequence shown here is derived from an EMBL/GenBank/DDBJ whole genome shotgun (WGS) entry which is preliminary data.</text>
</comment>
<keyword evidence="4 6" id="KW-0479">Metal-binding</keyword>
<dbReference type="InterPro" id="IPR002401">
    <property type="entry name" value="Cyt_P450_E_grp-I"/>
</dbReference>
<evidence type="ECO:0000313" key="9">
    <source>
        <dbReference type="Proteomes" id="UP000605986"/>
    </source>
</evidence>
<dbReference type="PRINTS" id="PR00385">
    <property type="entry name" value="P450"/>
</dbReference>
<keyword evidence="9" id="KW-1185">Reference proteome</keyword>
<evidence type="ECO:0000256" key="5">
    <source>
        <dbReference type="ARBA" id="ARBA00023004"/>
    </source>
</evidence>
<dbReference type="InterPro" id="IPR017972">
    <property type="entry name" value="Cyt_P450_CS"/>
</dbReference>
<dbReference type="PRINTS" id="PR00463">
    <property type="entry name" value="EP450I"/>
</dbReference>
<evidence type="ECO:0000256" key="4">
    <source>
        <dbReference type="ARBA" id="ARBA00022723"/>
    </source>
</evidence>
<dbReference type="SUPFAM" id="SSF48264">
    <property type="entry name" value="Cytochrome P450"/>
    <property type="match status" value="1"/>
</dbReference>
<name>A0A8H4KBX1_9HYPO</name>
<dbReference type="InterPro" id="IPR001128">
    <property type="entry name" value="Cyt_P450"/>
</dbReference>
<dbReference type="Proteomes" id="UP000605986">
    <property type="component" value="Unassembled WGS sequence"/>
</dbReference>
<dbReference type="PROSITE" id="PS00086">
    <property type="entry name" value="CYTOCHROME_P450"/>
    <property type="match status" value="1"/>
</dbReference>
<dbReference type="CDD" id="cd11059">
    <property type="entry name" value="CYP_fungal"/>
    <property type="match status" value="1"/>
</dbReference>
<evidence type="ECO:0000256" key="2">
    <source>
        <dbReference type="ARBA" id="ARBA00010617"/>
    </source>
</evidence>
<gene>
    <name evidence="8" type="ORF">F53441_10202</name>
</gene>
<dbReference type="OrthoDB" id="1470350at2759"/>
<protein>
    <submittedName>
        <fullName evidence="8">Putative benzoate 4-monooxygenase cytochrome P450</fullName>
    </submittedName>
</protein>